<dbReference type="GO" id="GO:0016787">
    <property type="term" value="F:hydrolase activity"/>
    <property type="evidence" value="ECO:0007669"/>
    <property type="project" value="InterPro"/>
</dbReference>
<dbReference type="Pfam" id="PF05378">
    <property type="entry name" value="Hydant_A_N"/>
    <property type="match status" value="1"/>
</dbReference>
<dbReference type="RefSeq" id="WP_206560018.1">
    <property type="nucleotide sequence ID" value="NZ_JAFKCZ010000005.1"/>
</dbReference>
<proteinExistence type="predicted"/>
<dbReference type="InterPro" id="IPR045079">
    <property type="entry name" value="Oxoprolinase-like"/>
</dbReference>
<dbReference type="Proteomes" id="UP000664303">
    <property type="component" value="Unassembled WGS sequence"/>
</dbReference>
<reference evidence="3" key="1">
    <citation type="submission" date="2021-02" db="EMBL/GenBank/DDBJ databases">
        <title>PHA producing bacteria isolated from coastal sediment in Guangdong, Shenzhen.</title>
        <authorList>
            <person name="Zheng W."/>
            <person name="Yu S."/>
            <person name="Huang Y."/>
        </authorList>
    </citation>
    <scope>NUCLEOTIDE SEQUENCE</scope>
    <source>
        <strain evidence="3">TN14-10</strain>
    </source>
</reference>
<dbReference type="PANTHER" id="PTHR11365">
    <property type="entry name" value="5-OXOPROLINASE RELATED"/>
    <property type="match status" value="1"/>
</dbReference>
<dbReference type="PANTHER" id="PTHR11365:SF10">
    <property type="entry name" value="HYDANTOINASE_OXOPROLINASE"/>
    <property type="match status" value="1"/>
</dbReference>
<keyword evidence="4" id="KW-1185">Reference proteome</keyword>
<feature type="domain" description="Hydantoinase/oxoprolinase N-terminal" evidence="2">
    <location>
        <begin position="2"/>
        <end position="170"/>
    </location>
</feature>
<name>A0A939IJR7_9GAMM</name>
<dbReference type="EMBL" id="JAFKCZ010000005">
    <property type="protein sequence ID" value="MBN7796576.1"/>
    <property type="molecule type" value="Genomic_DNA"/>
</dbReference>
<sequence>MRIGIDVGGTHTDAVLLDGDQVVSAIKTLTTADVSGGVFNALEHLLDDSAVETDRIEAVMLGTTQFTNAVVERRQLSEVAAIRIGLPSGRGLPPMTGWPGDIAGELGGHAYMVHGGTLYDGRPLAELDAGEIATVVADIRRKGLDTVAISAAFSPMAAAPELAVAEQLRAALPGVNITCSHQIGRLGLLERENAALLNASLLAFSDRVVRSFSEALVRRGLRCPFYISQNDGTLMDAEFVRQFPALTFASGPTNSLRGASKLTGLEDAIVVDIGGTTSDIGVLQGGFPRESNVVIEVGGVRTNFRMPDILAIGLGGGSLVRDDGHSIGPRSVGHKLVTEGLAFGGSTLTATDLLVAAGKLDLGGDARPVSLAPAVVANGLATIGRMLNQGIERMLPSKDRLPVVLVGGGAVLVSGELEAAARILRPEHAGVANAIGAAIAQIGGEVERLVSYSEEPREDAIRRLSREAHANAVAAGADPATVRIADIEETTISYMAEGSTRLRLKAVGDIARINKGVAA</sequence>
<dbReference type="Pfam" id="PF01968">
    <property type="entry name" value="Hydantoinase_A"/>
    <property type="match status" value="1"/>
</dbReference>
<dbReference type="SUPFAM" id="SSF53067">
    <property type="entry name" value="Actin-like ATPase domain"/>
    <property type="match status" value="1"/>
</dbReference>
<evidence type="ECO:0000313" key="4">
    <source>
        <dbReference type="Proteomes" id="UP000664303"/>
    </source>
</evidence>
<feature type="domain" description="Hydantoinase A/oxoprolinase" evidence="1">
    <location>
        <begin position="191"/>
        <end position="361"/>
    </location>
</feature>
<dbReference type="AlphaFoldDB" id="A0A939IJR7"/>
<comment type="caution">
    <text evidence="3">The sequence shown here is derived from an EMBL/GenBank/DDBJ whole genome shotgun (WGS) entry which is preliminary data.</text>
</comment>
<gene>
    <name evidence="3" type="ORF">JYP50_08240</name>
</gene>
<protein>
    <submittedName>
        <fullName evidence="3">Hydantoinase/oxoprolinase family protein</fullName>
    </submittedName>
</protein>
<evidence type="ECO:0000259" key="2">
    <source>
        <dbReference type="Pfam" id="PF05378"/>
    </source>
</evidence>
<dbReference type="InterPro" id="IPR008040">
    <property type="entry name" value="Hydant_A_N"/>
</dbReference>
<dbReference type="InterPro" id="IPR002821">
    <property type="entry name" value="Hydantoinase_A"/>
</dbReference>
<dbReference type="Gene3D" id="3.30.420.40">
    <property type="match status" value="1"/>
</dbReference>
<dbReference type="InterPro" id="IPR043129">
    <property type="entry name" value="ATPase_NBD"/>
</dbReference>
<accession>A0A939IJR7</accession>
<evidence type="ECO:0000313" key="3">
    <source>
        <dbReference type="EMBL" id="MBN7796576.1"/>
    </source>
</evidence>
<organism evidence="3 4">
    <name type="scientific">Parahaliea mediterranea</name>
    <dbReference type="NCBI Taxonomy" id="651086"/>
    <lineage>
        <taxon>Bacteria</taxon>
        <taxon>Pseudomonadati</taxon>
        <taxon>Pseudomonadota</taxon>
        <taxon>Gammaproteobacteria</taxon>
        <taxon>Cellvibrionales</taxon>
        <taxon>Halieaceae</taxon>
        <taxon>Parahaliea</taxon>
    </lineage>
</organism>
<evidence type="ECO:0000259" key="1">
    <source>
        <dbReference type="Pfam" id="PF01968"/>
    </source>
</evidence>